<evidence type="ECO:0000313" key="2">
    <source>
        <dbReference type="Proteomes" id="UP000187429"/>
    </source>
</evidence>
<proteinExistence type="predicted"/>
<accession>A0A1R1Y517</accession>
<sequence length="103" mass="11692">MTLSSKIKEITNANIEGVGYATKNSPSSSETDSLITINEAILTTTSVAILTNSYHNKFVENLIPFVDDLDSYVDNFNQYVGKCFSFTDLVYTTFQYTWEKYFI</sequence>
<keyword evidence="2" id="KW-1185">Reference proteome</keyword>
<comment type="caution">
    <text evidence="1">The sequence shown here is derived from an EMBL/GenBank/DDBJ whole genome shotgun (WGS) entry which is preliminary data.</text>
</comment>
<dbReference type="Proteomes" id="UP000187429">
    <property type="component" value="Unassembled WGS sequence"/>
</dbReference>
<protein>
    <submittedName>
        <fullName evidence="1">Uncharacterized protein</fullName>
    </submittedName>
</protein>
<dbReference type="EMBL" id="LSSM01002383">
    <property type="protein sequence ID" value="OMJ21930.1"/>
    <property type="molecule type" value="Genomic_DNA"/>
</dbReference>
<reference evidence="2" key="1">
    <citation type="submission" date="2017-01" db="EMBL/GenBank/DDBJ databases">
        <authorList>
            <person name="Wang Y."/>
            <person name="White M."/>
            <person name="Kvist S."/>
            <person name="Moncalvo J.-M."/>
        </authorList>
    </citation>
    <scope>NUCLEOTIDE SEQUENCE [LARGE SCALE GENOMIC DNA]</scope>
    <source>
        <strain evidence="2">ID-206-W2</strain>
    </source>
</reference>
<name>A0A1R1Y517_9FUNG</name>
<dbReference type="OrthoDB" id="10318797at2759"/>
<gene>
    <name evidence="1" type="ORF">AYI69_g5612</name>
</gene>
<organism evidence="1 2">
    <name type="scientific">Smittium culicis</name>
    <dbReference type="NCBI Taxonomy" id="133412"/>
    <lineage>
        <taxon>Eukaryota</taxon>
        <taxon>Fungi</taxon>
        <taxon>Fungi incertae sedis</taxon>
        <taxon>Zoopagomycota</taxon>
        <taxon>Kickxellomycotina</taxon>
        <taxon>Harpellomycetes</taxon>
        <taxon>Harpellales</taxon>
        <taxon>Legeriomycetaceae</taxon>
        <taxon>Smittium</taxon>
    </lineage>
</organism>
<dbReference type="AlphaFoldDB" id="A0A1R1Y517"/>
<evidence type="ECO:0000313" key="1">
    <source>
        <dbReference type="EMBL" id="OMJ21930.1"/>
    </source>
</evidence>